<keyword evidence="3" id="KW-1185">Reference proteome</keyword>
<sequence length="157" mass="17883">MEDDLQSRAQYAAQGITPQTKPDERRRYLGSLRERVLVRMDNSETQKPELTKLFIDHIDDYTGYTILINGKITDNTFLDKVESICSQKNIAFTLINNETAKTDPEATAVLVVAKDAINRMRIEIGQVYAPEMPKTELAQPAKKKIGFFKRLFSGDKQ</sequence>
<feature type="region of interest" description="Disordered" evidence="1">
    <location>
        <begin position="1"/>
        <end position="22"/>
    </location>
</feature>
<name>I7LBC3_9LACO</name>
<evidence type="ECO:0000313" key="3">
    <source>
        <dbReference type="Proteomes" id="UP000009311"/>
    </source>
</evidence>
<reference evidence="2 3" key="1">
    <citation type="submission" date="2012-06" db="EMBL/GenBank/DDBJ databases">
        <title>Draft Genome Sequence of Lactobacillus pasteurii CRBIP 24.76T.</title>
        <authorList>
            <person name="Cousin S."/>
            <person name="Bouchier C."/>
            <person name="Loux V."/>
            <person name="Ma L."/>
            <person name="Creno S."/>
            <person name="Bizet C."/>
            <person name="Clermont D."/>
        </authorList>
    </citation>
    <scope>NUCLEOTIDE SEQUENCE [LARGE SCALE GENOMIC DNA]</scope>
    <source>
        <strain evidence="3">CRBIP 24.76T</strain>
    </source>
</reference>
<dbReference type="Pfam" id="PF07997">
    <property type="entry name" value="DUF1694"/>
    <property type="match status" value="1"/>
</dbReference>
<proteinExistence type="predicted"/>
<evidence type="ECO:0000313" key="2">
    <source>
        <dbReference type="EMBL" id="CCI85446.1"/>
    </source>
</evidence>
<protein>
    <submittedName>
        <fullName evidence="2">YueI protein</fullName>
    </submittedName>
</protein>
<dbReference type="InterPro" id="IPR012543">
    <property type="entry name" value="DUF1694"/>
</dbReference>
<dbReference type="InterPro" id="IPR029064">
    <property type="entry name" value="Ribosomal_eL30-like_sf"/>
</dbReference>
<organism evidence="2 3">
    <name type="scientific">Lactobacillus pasteurii DSM 23907 = CRBIP 24.76</name>
    <dbReference type="NCBI Taxonomy" id="1423790"/>
    <lineage>
        <taxon>Bacteria</taxon>
        <taxon>Bacillati</taxon>
        <taxon>Bacillota</taxon>
        <taxon>Bacilli</taxon>
        <taxon>Lactobacillales</taxon>
        <taxon>Lactobacillaceae</taxon>
        <taxon>Lactobacillus</taxon>
    </lineage>
</organism>
<dbReference type="OrthoDB" id="95278at2"/>
<dbReference type="Gene3D" id="3.30.1330.30">
    <property type="match status" value="1"/>
</dbReference>
<accession>I7LBC3</accession>
<dbReference type="AlphaFoldDB" id="I7LBC3"/>
<dbReference type="eggNOG" id="COG5506">
    <property type="taxonomic scope" value="Bacteria"/>
</dbReference>
<comment type="caution">
    <text evidence="2">The sequence shown here is derived from an EMBL/GenBank/DDBJ whole genome shotgun (WGS) entry which is preliminary data.</text>
</comment>
<dbReference type="RefSeq" id="WP_009559998.1">
    <property type="nucleotide sequence ID" value="NZ_AYZN01000001.1"/>
</dbReference>
<dbReference type="SUPFAM" id="SSF160515">
    <property type="entry name" value="YueI-like"/>
    <property type="match status" value="1"/>
</dbReference>
<gene>
    <name evidence="2" type="ORF">BN53_05005</name>
</gene>
<dbReference type="STRING" id="1423790.BN53_05005"/>
<evidence type="ECO:0000256" key="1">
    <source>
        <dbReference type="SAM" id="MobiDB-lite"/>
    </source>
</evidence>
<dbReference type="Proteomes" id="UP000009311">
    <property type="component" value="Unassembled WGS sequence"/>
</dbReference>
<dbReference type="EMBL" id="CAKD01000021">
    <property type="protein sequence ID" value="CCI85446.1"/>
    <property type="molecule type" value="Genomic_DNA"/>
</dbReference>
<dbReference type="PATRIC" id="fig|1423790.3.peg.419"/>